<keyword evidence="1" id="KW-0732">Signal</keyword>
<evidence type="ECO:0008006" key="3">
    <source>
        <dbReference type="Google" id="ProtNLM"/>
    </source>
</evidence>
<dbReference type="GO" id="GO:0055085">
    <property type="term" value="P:transmembrane transport"/>
    <property type="evidence" value="ECO:0007669"/>
    <property type="project" value="InterPro"/>
</dbReference>
<evidence type="ECO:0000313" key="2">
    <source>
        <dbReference type="EMBL" id="QEA07722.1"/>
    </source>
</evidence>
<accession>A0A5B8RJ18</accession>
<dbReference type="InterPro" id="IPR018389">
    <property type="entry name" value="DctP_fam"/>
</dbReference>
<dbReference type="Gene3D" id="3.40.190.170">
    <property type="entry name" value="Bacterial extracellular solute-binding protein, family 7"/>
    <property type="match status" value="1"/>
</dbReference>
<dbReference type="CDD" id="cd13602">
    <property type="entry name" value="PBP2_TRAP_BpDctp6_7"/>
    <property type="match status" value="1"/>
</dbReference>
<proteinExistence type="predicted"/>
<name>A0A5B8RJ18_9ZZZZ</name>
<protein>
    <recommendedName>
        <fullName evidence="3">Solute-binding protein</fullName>
    </recommendedName>
</protein>
<organism evidence="2">
    <name type="scientific">uncultured organism</name>
    <dbReference type="NCBI Taxonomy" id="155900"/>
    <lineage>
        <taxon>unclassified sequences</taxon>
        <taxon>environmental samples</taxon>
    </lineage>
</organism>
<dbReference type="NCBIfam" id="NF037995">
    <property type="entry name" value="TRAP_S1"/>
    <property type="match status" value="1"/>
</dbReference>
<sequence length="275" mass="30330">MREATDGDLTITVHSAGSLIKHPQIKRAVQTMQVQAGEVFISLLANEDPIFAVDSIPFLATSYDDAEQLWDASRDAIESRLADDGIQLLYAVPWPAQGLYTSREVNGVDDLEGLKFRAYNATTSRLAELTGMVPTQVEVPDIPQAFATGIVEAMITSPSTGANSKAWDFVDRFYDIQAWLPKNMVIVNRRAFDALDEETRQAVLDAAAEAEKRGWEMSRKEAAAKKAVLEDNGMQVLDPSQALMDGLTDVGRTMTDEWLEKTGEDGQAIIEAYRQ</sequence>
<evidence type="ECO:0000256" key="1">
    <source>
        <dbReference type="ARBA" id="ARBA00022729"/>
    </source>
</evidence>
<dbReference type="Pfam" id="PF03480">
    <property type="entry name" value="DctP"/>
    <property type="match status" value="1"/>
</dbReference>
<dbReference type="PANTHER" id="PTHR33376">
    <property type="match status" value="1"/>
</dbReference>
<dbReference type="PANTHER" id="PTHR33376:SF4">
    <property type="entry name" value="SIALIC ACID-BINDING PERIPLASMIC PROTEIN SIAP"/>
    <property type="match status" value="1"/>
</dbReference>
<dbReference type="AlphaFoldDB" id="A0A5B8RJ18"/>
<gene>
    <name evidence="2" type="ORF">KBTEX_04083</name>
</gene>
<dbReference type="EMBL" id="MN079339">
    <property type="protein sequence ID" value="QEA07722.1"/>
    <property type="molecule type" value="Genomic_DNA"/>
</dbReference>
<reference evidence="2" key="1">
    <citation type="submission" date="2019-06" db="EMBL/GenBank/DDBJ databases">
        <authorList>
            <person name="Murdoch R.W."/>
            <person name="Fathepure B."/>
        </authorList>
    </citation>
    <scope>NUCLEOTIDE SEQUENCE</scope>
</reference>
<dbReference type="InterPro" id="IPR038404">
    <property type="entry name" value="TRAP_DctP_sf"/>
</dbReference>